<accession>A0A3Q1IFF9</accession>
<feature type="region of interest" description="Disordered" evidence="2">
    <location>
        <begin position="398"/>
        <end position="421"/>
    </location>
</feature>
<sequence>MEVMENPDEVESNEKERLKMRIGVLEESVKSCEMECKASRETVLRLVAELDRERRKAANSAAALDSLKVELDGLAVGRRSVEMETQTLTERIEASKRVIEAARRESNCLEKQVKELERKLQASQEETQAAEEKLQMFLKKVAGLLQVKSENLIVPTEREILQKLDKTMTELEARLCRITQELNERTELQHGALQRAQLAEQQVQDLRERLQSLETELLTADVQRDGLRHSKQQYEEFLEKLSETMKVDSIAVDIGFDMRLKLILSRAEQLVKQEGAALMESKSLTYSLQRKVKSHKEQLESKGLHIQFLRKKISELEEEKRSRSAAEQEEGLMETRRLQRKVERLQNELKAAKLSNTELKAQLTHTNELKLKVMEQSQTMQEQKKRLDQLMEGKTKLEKKLSTVSSDLQSKEKKTRDDQQQLNTLRQSLAQLSDRERELVDFQMVVSQMLGLDATTLAHPNYEIIKLLETFLHTHHHHHHLHHHVNLPWHCPTHLRPHLHPQIQDLPNSSSLDVSTLRSTCQDDAVPL</sequence>
<proteinExistence type="predicted"/>
<dbReference type="FunCoup" id="A0A3Q1IFF9">
    <property type="interactions" value="393"/>
</dbReference>
<organism evidence="3 4">
    <name type="scientific">Anabas testudineus</name>
    <name type="common">Climbing perch</name>
    <name type="synonym">Anthias testudineus</name>
    <dbReference type="NCBI Taxonomy" id="64144"/>
    <lineage>
        <taxon>Eukaryota</taxon>
        <taxon>Metazoa</taxon>
        <taxon>Chordata</taxon>
        <taxon>Craniata</taxon>
        <taxon>Vertebrata</taxon>
        <taxon>Euteleostomi</taxon>
        <taxon>Actinopterygii</taxon>
        <taxon>Neopterygii</taxon>
        <taxon>Teleostei</taxon>
        <taxon>Neoteleostei</taxon>
        <taxon>Acanthomorphata</taxon>
        <taxon>Anabantaria</taxon>
        <taxon>Anabantiformes</taxon>
        <taxon>Anabantoidei</taxon>
        <taxon>Anabantidae</taxon>
        <taxon>Anabas</taxon>
    </lineage>
</organism>
<feature type="coiled-coil region" evidence="1">
    <location>
        <begin position="189"/>
        <end position="223"/>
    </location>
</feature>
<dbReference type="RefSeq" id="XP_026195225.1">
    <property type="nucleotide sequence ID" value="XM_026339440.1"/>
</dbReference>
<dbReference type="AlphaFoldDB" id="A0A3Q1IFF9"/>
<dbReference type="PANTHER" id="PTHR18863:SF4">
    <property type="entry name" value="COILED-COIL DOMAIN-CONTAINING PROTEIN 170"/>
    <property type="match status" value="1"/>
</dbReference>
<evidence type="ECO:0000313" key="4">
    <source>
        <dbReference type="Proteomes" id="UP000265040"/>
    </source>
</evidence>
<keyword evidence="4" id="KW-1185">Reference proteome</keyword>
<dbReference type="GeneID" id="113148002"/>
<keyword evidence="1" id="KW-0175">Coiled coil</keyword>
<protein>
    <recommendedName>
        <fullName evidence="5">Coiled-coil domain-containing protein 170</fullName>
    </recommendedName>
</protein>
<evidence type="ECO:0000313" key="3">
    <source>
        <dbReference type="Ensembl" id="ENSATEP00000003136.3"/>
    </source>
</evidence>
<dbReference type="PANTHER" id="PTHR18863">
    <property type="entry name" value="TSEC-2-RELATED"/>
    <property type="match status" value="1"/>
</dbReference>
<evidence type="ECO:0000256" key="2">
    <source>
        <dbReference type="SAM" id="MobiDB-lite"/>
    </source>
</evidence>
<dbReference type="InterPro" id="IPR039139">
    <property type="entry name" value="CCDC170-like"/>
</dbReference>
<reference evidence="3" key="2">
    <citation type="submission" date="2025-08" db="UniProtKB">
        <authorList>
            <consortium name="Ensembl"/>
        </authorList>
    </citation>
    <scope>IDENTIFICATION</scope>
</reference>
<feature type="coiled-coil region" evidence="1">
    <location>
        <begin position="15"/>
        <end position="140"/>
    </location>
</feature>
<dbReference type="GeneTree" id="ENSGT00390000012924"/>
<evidence type="ECO:0000256" key="1">
    <source>
        <dbReference type="SAM" id="Coils"/>
    </source>
</evidence>
<dbReference type="OrthoDB" id="9948429at2759"/>
<dbReference type="Ensembl" id="ENSATET00000003165.3">
    <property type="protein sequence ID" value="ENSATEP00000003136.3"/>
    <property type="gene ID" value="ENSATEG00000002214.3"/>
</dbReference>
<dbReference type="SUPFAM" id="SSF57997">
    <property type="entry name" value="Tropomyosin"/>
    <property type="match status" value="1"/>
</dbReference>
<gene>
    <name evidence="3" type="primary">CCDC170</name>
</gene>
<feature type="compositionally biased region" description="Basic and acidic residues" evidence="2">
    <location>
        <begin position="409"/>
        <end position="419"/>
    </location>
</feature>
<dbReference type="STRING" id="64144.ENSATEP00000003136"/>
<dbReference type="InParanoid" id="A0A3Q1IFF9"/>
<dbReference type="Proteomes" id="UP000265040">
    <property type="component" value="Chromosome 22"/>
</dbReference>
<evidence type="ECO:0008006" key="5">
    <source>
        <dbReference type="Google" id="ProtNLM"/>
    </source>
</evidence>
<reference evidence="3" key="1">
    <citation type="submission" date="2021-04" db="EMBL/GenBank/DDBJ databases">
        <authorList>
            <consortium name="Wellcome Sanger Institute Data Sharing"/>
        </authorList>
    </citation>
    <scope>NUCLEOTIDE SEQUENCE [LARGE SCALE GENOMIC DNA]</scope>
</reference>
<name>A0A3Q1IFF9_ANATE</name>
<reference evidence="3" key="3">
    <citation type="submission" date="2025-09" db="UniProtKB">
        <authorList>
            <consortium name="Ensembl"/>
        </authorList>
    </citation>
    <scope>IDENTIFICATION</scope>
</reference>